<reference evidence="4 5" key="1">
    <citation type="submission" date="2018-01" db="EMBL/GenBank/DDBJ databases">
        <title>G. obscuriglobus.</title>
        <authorList>
            <person name="Franke J."/>
            <person name="Blomberg W."/>
            <person name="Selmecki A."/>
        </authorList>
    </citation>
    <scope>NUCLEOTIDE SEQUENCE [LARGE SCALE GENOMIC DNA]</scope>
    <source>
        <strain evidence="4 5">DSM 5831</strain>
    </source>
</reference>
<dbReference type="PANTHER" id="PTHR34512">
    <property type="entry name" value="CELL SURFACE PROTEIN"/>
    <property type="match status" value="1"/>
</dbReference>
<feature type="region of interest" description="Disordered" evidence="1">
    <location>
        <begin position="96"/>
        <end position="119"/>
    </location>
</feature>
<feature type="domain" description="Pyrrolo-quinoline quinone repeat" evidence="3">
    <location>
        <begin position="300"/>
        <end position="377"/>
    </location>
</feature>
<dbReference type="AlphaFoldDB" id="A0A2Z3H9P2"/>
<gene>
    <name evidence="4" type="ORF">C1280_12915</name>
</gene>
<dbReference type="InterPro" id="IPR002372">
    <property type="entry name" value="PQQ_rpt_dom"/>
</dbReference>
<sequence length="425" mass="45758">MNHRLLLSAFVAAACAAGASADNWPQWRGLKNDGRSTETNLPTEWGADKNVVWKLPMPGMGASTPVVWGNQIFLTSVAGDDIVLLCAGTDGKEKWRRPVSSTGATRYKNPSGADASDASASCSTDGKHVWAFAGNGSLACFTTDGKEVWKEDLQKYGKFRIQFGIHWTPVLYKDKLYLQVMHRGAQLVVALDAATGKEVWKKDRPGYSKGESPDVYASACIWEGEGGPLLIAHGNDFCTAHNLDDGSEVWRVTGLNPNASGAWRFVSNPLVTPDLIVVPSCKDGPTVGINPVGAKGEITPDNKAELWRVPASANFRTPDVVAPVRIDDIVYITGHGPFWALDAKTGKVLYRENLSKGSHWANLVAGDGKVYVTSQEGVTDVVAAGKDFKKLATNALPDKIFAGPAIADGRIYFRGYGHLWAIGTK</sequence>
<protein>
    <recommendedName>
        <fullName evidence="3">Pyrrolo-quinoline quinone repeat domain-containing protein</fullName>
    </recommendedName>
</protein>
<evidence type="ECO:0000313" key="5">
    <source>
        <dbReference type="Proteomes" id="UP000245802"/>
    </source>
</evidence>
<dbReference type="RefSeq" id="WP_010038392.1">
    <property type="nucleotide sequence ID" value="NZ_CP025958.1"/>
</dbReference>
<keyword evidence="5" id="KW-1185">Reference proteome</keyword>
<dbReference type="InterPro" id="IPR015943">
    <property type="entry name" value="WD40/YVTN_repeat-like_dom_sf"/>
</dbReference>
<proteinExistence type="predicted"/>
<dbReference type="InterPro" id="IPR011047">
    <property type="entry name" value="Quinoprotein_ADH-like_sf"/>
</dbReference>
<evidence type="ECO:0000259" key="3">
    <source>
        <dbReference type="Pfam" id="PF13360"/>
    </source>
</evidence>
<accession>A0A2Z3H9P2</accession>
<dbReference type="PANTHER" id="PTHR34512:SF30">
    <property type="entry name" value="OUTER MEMBRANE PROTEIN ASSEMBLY FACTOR BAMB"/>
    <property type="match status" value="1"/>
</dbReference>
<dbReference type="EMBL" id="CP025958">
    <property type="protein sequence ID" value="AWM37810.1"/>
    <property type="molecule type" value="Genomic_DNA"/>
</dbReference>
<dbReference type="Gene3D" id="2.130.10.10">
    <property type="entry name" value="YVTN repeat-like/Quinoprotein amine dehydrogenase"/>
    <property type="match status" value="1"/>
</dbReference>
<keyword evidence="2" id="KW-0732">Signal</keyword>
<dbReference type="SUPFAM" id="SSF50998">
    <property type="entry name" value="Quinoprotein alcohol dehydrogenase-like"/>
    <property type="match status" value="1"/>
</dbReference>
<evidence type="ECO:0000256" key="2">
    <source>
        <dbReference type="SAM" id="SignalP"/>
    </source>
</evidence>
<dbReference type="KEGG" id="gog:C1280_12915"/>
<dbReference type="Pfam" id="PF13360">
    <property type="entry name" value="PQQ_2"/>
    <property type="match status" value="2"/>
</dbReference>
<dbReference type="Proteomes" id="UP000245802">
    <property type="component" value="Chromosome"/>
</dbReference>
<dbReference type="OrthoDB" id="244732at2"/>
<feature type="signal peptide" evidence="2">
    <location>
        <begin position="1"/>
        <end position="21"/>
    </location>
</feature>
<dbReference type="PROSITE" id="PS51257">
    <property type="entry name" value="PROKAR_LIPOPROTEIN"/>
    <property type="match status" value="1"/>
</dbReference>
<feature type="chain" id="PRO_5016358070" description="Pyrrolo-quinoline quinone repeat domain-containing protein" evidence="2">
    <location>
        <begin position="22"/>
        <end position="425"/>
    </location>
</feature>
<name>A0A2Z3H9P2_9BACT</name>
<evidence type="ECO:0000313" key="4">
    <source>
        <dbReference type="EMBL" id="AWM37810.1"/>
    </source>
</evidence>
<organism evidence="4 5">
    <name type="scientific">Gemmata obscuriglobus</name>
    <dbReference type="NCBI Taxonomy" id="114"/>
    <lineage>
        <taxon>Bacteria</taxon>
        <taxon>Pseudomonadati</taxon>
        <taxon>Planctomycetota</taxon>
        <taxon>Planctomycetia</taxon>
        <taxon>Gemmatales</taxon>
        <taxon>Gemmataceae</taxon>
        <taxon>Gemmata</taxon>
    </lineage>
</organism>
<feature type="domain" description="Pyrrolo-quinoline quinone repeat" evidence="3">
    <location>
        <begin position="135"/>
        <end position="290"/>
    </location>
</feature>
<evidence type="ECO:0000256" key="1">
    <source>
        <dbReference type="SAM" id="MobiDB-lite"/>
    </source>
</evidence>